<dbReference type="EMBL" id="AZHE01000008">
    <property type="protein sequence ID" value="KHN98055.1"/>
    <property type="molecule type" value="Genomic_DNA"/>
</dbReference>
<gene>
    <name evidence="2" type="ORF">MAM_03816</name>
</gene>
<accession>A0A0B2WYW7</accession>
<dbReference type="GeneID" id="63738271"/>
<dbReference type="AlphaFoldDB" id="A0A0B2WYW7"/>
<evidence type="ECO:0000256" key="1">
    <source>
        <dbReference type="SAM" id="MobiDB-lite"/>
    </source>
</evidence>
<dbReference type="HOGENOM" id="CLU_024640_2_1_1"/>
<dbReference type="Gene3D" id="3.90.550.50">
    <property type="match status" value="1"/>
</dbReference>
<sequence length="529" mass="59314">MLLSKGMPVLQVRLGHALLTVATVGLLCWAIRLHQQYLALAIDVQDTNPTGDSLPEEEYLERLTGRYVLGNLTEWQAWRVQTSRVQSLAAGSVTDVHADFQPDRDAPKVIHVDNPSPTDLRASKGLELAVHADQRQDGPYASIFIFGISTSYSRIVEKDRAILRAWKRWLTKSDGTTNGASLVLMLDNATEEQLNEIDKALEEAGIDVYASSTAEPTSKIRRYHELIRVMKSYGATIAASGQEKHWFAVVEDTVFFPSLSHLHQRLSTYDVSKQLYVSIPGEETDGQKDGRSVTKYGAGAIFLTKHAVSLIPKLSCMELDEAPKQPFHGQRWDAELKKCLEKQTSIDMHVIPALHAPNEASYEPPLEGHGIGVRPLLLNDYEYRHRLDVGMAHLVTDACGDACFMHQYLFHDNWVIINGVSISHHPDGLSHHRHSRNAAGKGHLFKDAQRSRVSSQTSAHQDEAERRPVTWTGRRDVWRLLDSTKASDETIWQAYIKRGGKPAKEDGGKPDGLKELDSIIVLIWEKRQH</sequence>
<feature type="region of interest" description="Disordered" evidence="1">
    <location>
        <begin position="444"/>
        <end position="468"/>
    </location>
</feature>
<organism evidence="2 3">
    <name type="scientific">Metarhizium album (strain ARSEF 1941)</name>
    <dbReference type="NCBI Taxonomy" id="1081103"/>
    <lineage>
        <taxon>Eukaryota</taxon>
        <taxon>Fungi</taxon>
        <taxon>Dikarya</taxon>
        <taxon>Ascomycota</taxon>
        <taxon>Pezizomycotina</taxon>
        <taxon>Sordariomycetes</taxon>
        <taxon>Hypocreomycetidae</taxon>
        <taxon>Hypocreales</taxon>
        <taxon>Clavicipitaceae</taxon>
        <taxon>Metarhizium</taxon>
    </lineage>
</organism>
<dbReference type="OrthoDB" id="414175at2759"/>
<evidence type="ECO:0008006" key="4">
    <source>
        <dbReference type="Google" id="ProtNLM"/>
    </source>
</evidence>
<dbReference type="Proteomes" id="UP000030816">
    <property type="component" value="Unassembled WGS sequence"/>
</dbReference>
<keyword evidence="3" id="KW-1185">Reference proteome</keyword>
<proteinExistence type="predicted"/>
<reference evidence="2 3" key="1">
    <citation type="journal article" date="2014" name="Proc. Natl. Acad. Sci. U.S.A.">
        <title>Trajectory and genomic determinants of fungal-pathogen speciation and host adaptation.</title>
        <authorList>
            <person name="Hu X."/>
            <person name="Xiao G."/>
            <person name="Zheng P."/>
            <person name="Shang Y."/>
            <person name="Su Y."/>
            <person name="Zhang X."/>
            <person name="Liu X."/>
            <person name="Zhan S."/>
            <person name="St Leger R.J."/>
            <person name="Wang C."/>
        </authorList>
    </citation>
    <scope>NUCLEOTIDE SEQUENCE [LARGE SCALE GENOMIC DNA]</scope>
    <source>
        <strain evidence="2 3">ARSEF 1941</strain>
    </source>
</reference>
<dbReference type="RefSeq" id="XP_040679121.1">
    <property type="nucleotide sequence ID" value="XM_040822615.1"/>
</dbReference>
<evidence type="ECO:0000313" key="3">
    <source>
        <dbReference type="Proteomes" id="UP000030816"/>
    </source>
</evidence>
<comment type="caution">
    <text evidence="2">The sequence shown here is derived from an EMBL/GenBank/DDBJ whole genome shotgun (WGS) entry which is preliminary data.</text>
</comment>
<name>A0A0B2WYW7_METAS</name>
<dbReference type="STRING" id="1081103.A0A0B2WYW7"/>
<protein>
    <recommendedName>
        <fullName evidence="4">Glycosyltransferase family 31 protein</fullName>
    </recommendedName>
</protein>
<evidence type="ECO:0000313" key="2">
    <source>
        <dbReference type="EMBL" id="KHN98055.1"/>
    </source>
</evidence>